<reference evidence="1" key="1">
    <citation type="journal article" date="2019" name="MBio">
        <title>Virus Genomes from Deep Sea Sediments Expand the Ocean Megavirome and Support Independent Origins of Viral Gigantism.</title>
        <authorList>
            <person name="Backstrom D."/>
            <person name="Yutin N."/>
            <person name="Jorgensen S.L."/>
            <person name="Dharamshi J."/>
            <person name="Homa F."/>
            <person name="Zaremba-Niedwiedzka K."/>
            <person name="Spang A."/>
            <person name="Wolf Y.I."/>
            <person name="Koonin E.V."/>
            <person name="Ettema T.J."/>
        </authorList>
    </citation>
    <scope>NUCLEOTIDE SEQUENCE</scope>
</reference>
<accession>A0A481YR48</accession>
<evidence type="ECO:0008006" key="2">
    <source>
        <dbReference type="Google" id="ProtNLM"/>
    </source>
</evidence>
<name>A0A481YR48_9VIRU</name>
<gene>
    <name evidence="1" type="ORF">LCMAC101_02330</name>
</gene>
<organism evidence="1">
    <name type="scientific">Marseillevirus LCMAC101</name>
    <dbReference type="NCBI Taxonomy" id="2506602"/>
    <lineage>
        <taxon>Viruses</taxon>
        <taxon>Varidnaviria</taxon>
        <taxon>Bamfordvirae</taxon>
        <taxon>Nucleocytoviricota</taxon>
        <taxon>Megaviricetes</taxon>
        <taxon>Pimascovirales</taxon>
        <taxon>Pimascovirales incertae sedis</taxon>
        <taxon>Marseilleviridae</taxon>
    </lineage>
</organism>
<sequence length="635" mass="74725">MENDYDNSIGFWIKNAPYLWVQGKTLYDSKRFYITRGRAVFDQENYILDPDFIELALIDRKLNLEETFSLIPIKEKECQIVRDYFLAWTFSSQFATTKLKFSYENTNVIFPWTNNPDIRIEGKKIGKNIPNDIWLIGQGGTLEIINHNPPFRRKITAFPKEFGNIHSTSHPGWIEGEIEYHSENKKTKHFHNILEVQQEFGLSSRELKKIHIEALHNLLADLYIKKKELESKLEGRATRPYEDDHLSDIKRNIGYVSEELKDLGEKPRKDGRLQYGWAYTSPYNGYVIKPIRILYDIASGKTPIYPVRDPVTGKKYRIPEICYISSPLKDWIGADKYYQDRNRKWEFNLPDKDGYQELCLLSHETQKLLDANMRMMKSKYSDGEINRIIREGIEIYDRKLALKKGVTWSQDDYSHLGLQREYLRYKSIQRFTETWEMLRRANNLGLLRKITDDRTPRTIRVCTMAGGPGFELYAVQRFFHKYYPYIKVVGASLDLEESWRPYAELLGFRFKPWNTSDGRHFIQKCGGKIDLAIVSYSLHMYMSGDEHIKWLSDAIWSGDIPLLFVNSRMKNLQDHKNRMSNSSIANTLLIDQTIRRGGREMVMRDDRQMVYHSPKLKIKPPSSKIKTMFPNVPYT</sequence>
<proteinExistence type="predicted"/>
<evidence type="ECO:0000313" key="1">
    <source>
        <dbReference type="EMBL" id="QBK85638.1"/>
    </source>
</evidence>
<dbReference type="EMBL" id="MK500327">
    <property type="protein sequence ID" value="QBK85638.1"/>
    <property type="molecule type" value="Genomic_DNA"/>
</dbReference>
<protein>
    <recommendedName>
        <fullName evidence="2">Methyltransferase</fullName>
    </recommendedName>
</protein>